<protein>
    <submittedName>
        <fullName evidence="1">Uncharacterized protein</fullName>
    </submittedName>
</protein>
<dbReference type="AlphaFoldDB" id="A0A521FNV3"/>
<keyword evidence="2" id="KW-1185">Reference proteome</keyword>
<accession>A0A521FNV3</accession>
<evidence type="ECO:0000313" key="2">
    <source>
        <dbReference type="Proteomes" id="UP000317484"/>
    </source>
</evidence>
<proteinExistence type="predicted"/>
<name>A0A521FNV3_9ACTN</name>
<evidence type="ECO:0000313" key="1">
    <source>
        <dbReference type="EMBL" id="SMO97806.1"/>
    </source>
</evidence>
<organism evidence="1 2">
    <name type="scientific">Geodermatophilus aquaeductus</name>
    <dbReference type="NCBI Taxonomy" id="1564161"/>
    <lineage>
        <taxon>Bacteria</taxon>
        <taxon>Bacillati</taxon>
        <taxon>Actinomycetota</taxon>
        <taxon>Actinomycetes</taxon>
        <taxon>Geodermatophilales</taxon>
        <taxon>Geodermatophilaceae</taxon>
        <taxon>Geodermatophilus</taxon>
    </lineage>
</organism>
<reference evidence="1 2" key="1">
    <citation type="submission" date="2017-05" db="EMBL/GenBank/DDBJ databases">
        <authorList>
            <person name="Varghese N."/>
            <person name="Submissions S."/>
        </authorList>
    </citation>
    <scope>NUCLEOTIDE SEQUENCE [LARGE SCALE GENOMIC DNA]</scope>
    <source>
        <strain evidence="1 2">DSM 46834</strain>
    </source>
</reference>
<dbReference type="EMBL" id="FXTJ01000012">
    <property type="protein sequence ID" value="SMO97806.1"/>
    <property type="molecule type" value="Genomic_DNA"/>
</dbReference>
<dbReference type="Proteomes" id="UP000317484">
    <property type="component" value="Unassembled WGS sequence"/>
</dbReference>
<gene>
    <name evidence="1" type="ORF">SAMN06273567_1126</name>
</gene>
<sequence length="67" mass="7158">MTLSPSPAAADRGAMDLLVAAALVLAALVVAGSQPTAVRLWRANVHLWDAFLTRDPWDPAVVPDRPR</sequence>